<dbReference type="EMBL" id="JABANM010030535">
    <property type="protein sequence ID" value="KAF4706082.1"/>
    <property type="molecule type" value="Genomic_DNA"/>
</dbReference>
<evidence type="ECO:0000313" key="2">
    <source>
        <dbReference type="EMBL" id="KAF4736958.1"/>
    </source>
</evidence>
<evidence type="ECO:0000313" key="4">
    <source>
        <dbReference type="Proteomes" id="UP000574390"/>
    </source>
</evidence>
<accession>A0A7J6QCY2</accession>
<evidence type="ECO:0000313" key="1">
    <source>
        <dbReference type="EMBL" id="KAF4706082.1"/>
    </source>
</evidence>
<proteinExistence type="predicted"/>
<evidence type="ECO:0000313" key="3">
    <source>
        <dbReference type="Proteomes" id="UP000553632"/>
    </source>
</evidence>
<keyword evidence="3" id="KW-1185">Reference proteome</keyword>
<name>A0A7J6QCY2_PEROL</name>
<organism evidence="1 4">
    <name type="scientific">Perkinsus olseni</name>
    <name type="common">Perkinsus atlanticus</name>
    <dbReference type="NCBI Taxonomy" id="32597"/>
    <lineage>
        <taxon>Eukaryota</taxon>
        <taxon>Sar</taxon>
        <taxon>Alveolata</taxon>
        <taxon>Perkinsozoa</taxon>
        <taxon>Perkinsea</taxon>
        <taxon>Perkinsida</taxon>
        <taxon>Perkinsidae</taxon>
        <taxon>Perkinsus</taxon>
    </lineage>
</organism>
<protein>
    <submittedName>
        <fullName evidence="1">Uncharacterized protein</fullName>
    </submittedName>
</protein>
<sequence>MSPMSSMEIDNIKEDLYYPLNDALDDSMSQVRRAIWARDFGTLAFNVPTLPNLTIYKAPSNGVLLGSLCFRRMVAANPLYKEMPLHVLPFLPTISNNMLNAYETALAGLKLLRPLYCNSYVWSSLPGSLRHFVQEGILSPSLAESPTYDESTHLGITSFVYKDADIIYEAGLLEEGSIPSSVVSNVIGLDDVLYYSALRLSALYKNALLGGIFYNHNGVSVINALHLDPSSTSSTAFGNRVGSMANGIINSNRKLISMVIIDEDLPFESLYHLVSITEAYYDEAEERSTDKSIMRSL</sequence>
<dbReference type="Proteomes" id="UP000553632">
    <property type="component" value="Unassembled WGS sequence"/>
</dbReference>
<dbReference type="Proteomes" id="UP000574390">
    <property type="component" value="Unassembled WGS sequence"/>
</dbReference>
<dbReference type="AlphaFoldDB" id="A0A7J6QCY2"/>
<comment type="caution">
    <text evidence="1">The sequence shown here is derived from an EMBL/GenBank/DDBJ whole genome shotgun (WGS) entry which is preliminary data.</text>
</comment>
<dbReference type="EMBL" id="JABANO010015380">
    <property type="protein sequence ID" value="KAF4736958.1"/>
    <property type="molecule type" value="Genomic_DNA"/>
</dbReference>
<dbReference type="OMA" id="PLYKEMP"/>
<reference evidence="3 4" key="1">
    <citation type="submission" date="2020-04" db="EMBL/GenBank/DDBJ databases">
        <title>Perkinsus olseni comparative genomics.</title>
        <authorList>
            <person name="Bogema D.R."/>
        </authorList>
    </citation>
    <scope>NUCLEOTIDE SEQUENCE [LARGE SCALE GENOMIC DNA]</scope>
    <source>
        <strain evidence="1">ATCC PRA-205</strain>
        <strain evidence="2 3">ATCC PRA-207</strain>
    </source>
</reference>
<gene>
    <name evidence="1" type="ORF">FOZ62_001198</name>
    <name evidence="2" type="ORF">FOZ63_008682</name>
</gene>